<dbReference type="EMBL" id="AFAY01000053">
    <property type="protein sequence ID" value="EGF07166.1"/>
    <property type="molecule type" value="Genomic_DNA"/>
</dbReference>
<reference evidence="3 4" key="1">
    <citation type="submission" date="2011-02" db="EMBL/GenBank/DDBJ databases">
        <authorList>
            <person name="Muzny D."/>
            <person name="Qin X."/>
            <person name="Deng J."/>
            <person name="Jiang H."/>
            <person name="Liu Y."/>
            <person name="Qu J."/>
            <person name="Song X.-Z."/>
            <person name="Zhang L."/>
            <person name="Thornton R."/>
            <person name="Coyle M."/>
            <person name="Francisco L."/>
            <person name="Jackson L."/>
            <person name="Javaid M."/>
            <person name="Korchina V."/>
            <person name="Kovar C."/>
            <person name="Mata R."/>
            <person name="Mathew T."/>
            <person name="Ngo R."/>
            <person name="Nguyen L."/>
            <person name="Nguyen N."/>
            <person name="Okwuonu G."/>
            <person name="Ongeri F."/>
            <person name="Pham C."/>
            <person name="Simmons D."/>
            <person name="Wilczek-Boney K."/>
            <person name="Hale W."/>
            <person name="Jakkamsetti A."/>
            <person name="Pham P."/>
            <person name="Ruth R."/>
            <person name="San Lucas F."/>
            <person name="Warren J."/>
            <person name="Zhang J."/>
            <person name="Zhao Z."/>
            <person name="Zhou C."/>
            <person name="Zhu D."/>
            <person name="Lee S."/>
            <person name="Bess C."/>
            <person name="Blankenburg K."/>
            <person name="Forbes L."/>
            <person name="Fu Q."/>
            <person name="Gubbala S."/>
            <person name="Hirani K."/>
            <person name="Jayaseelan J.C."/>
            <person name="Lara F."/>
            <person name="Munidasa M."/>
            <person name="Palculict T."/>
            <person name="Patil S."/>
            <person name="Pu L.-L."/>
            <person name="Saada N."/>
            <person name="Tang L."/>
            <person name="Weissenberger G."/>
            <person name="Zhu Y."/>
            <person name="Hemphill L."/>
            <person name="Shang Y."/>
            <person name="Youmans B."/>
            <person name="Ayvaz T."/>
            <person name="Ross M."/>
            <person name="Santibanez J."/>
            <person name="Aqrawi P."/>
            <person name="Gross S."/>
            <person name="Joshi V."/>
            <person name="Fowler G."/>
            <person name="Nazareth L."/>
            <person name="Reid J."/>
            <person name="Worley K."/>
            <person name="Petrosino J."/>
            <person name="Highlander S."/>
            <person name="Gibbs R."/>
        </authorList>
    </citation>
    <scope>NUCLEOTIDE SEQUENCE [LARGE SCALE GENOMIC DNA]</scope>
    <source>
        <strain evidence="3 4">ATCC BAA-1200</strain>
    </source>
</reference>
<feature type="region of interest" description="Disordered" evidence="1">
    <location>
        <begin position="116"/>
        <end position="164"/>
    </location>
</feature>
<feature type="transmembrane region" description="Helical" evidence="2">
    <location>
        <begin position="79"/>
        <end position="101"/>
    </location>
</feature>
<protein>
    <submittedName>
        <fullName evidence="3">Cytoplasmic membrane protein FxsA</fullName>
    </submittedName>
</protein>
<dbReference type="PANTHER" id="PTHR35335">
    <property type="entry name" value="UPF0716 PROTEIN FXSA"/>
    <property type="match status" value="1"/>
</dbReference>
<evidence type="ECO:0000313" key="4">
    <source>
        <dbReference type="Proteomes" id="UP000004105"/>
    </source>
</evidence>
<keyword evidence="2" id="KW-0472">Membrane</keyword>
<proteinExistence type="predicted"/>
<keyword evidence="2" id="KW-1133">Transmembrane helix</keyword>
<feature type="compositionally biased region" description="Basic and acidic residues" evidence="1">
    <location>
        <begin position="154"/>
        <end position="164"/>
    </location>
</feature>
<dbReference type="PANTHER" id="PTHR35335:SF1">
    <property type="entry name" value="UPF0716 PROTEIN FXSA"/>
    <property type="match status" value="1"/>
</dbReference>
<evidence type="ECO:0000256" key="1">
    <source>
        <dbReference type="SAM" id="MobiDB-lite"/>
    </source>
</evidence>
<feature type="transmembrane region" description="Helical" evidence="2">
    <location>
        <begin position="53"/>
        <end position="73"/>
    </location>
</feature>
<dbReference type="Pfam" id="PF04186">
    <property type="entry name" value="FxsA"/>
    <property type="match status" value="1"/>
</dbReference>
<evidence type="ECO:0000256" key="2">
    <source>
        <dbReference type="SAM" id="Phobius"/>
    </source>
</evidence>
<dbReference type="HOGENOM" id="CLU_085083_0_2_4"/>
<dbReference type="AlphaFoldDB" id="F2BG45"/>
<name>F2BG45_9NEIS</name>
<keyword evidence="2" id="KW-0812">Transmembrane</keyword>
<dbReference type="RefSeq" id="WP_007343707.1">
    <property type="nucleotide sequence ID" value="NZ_GL878494.1"/>
</dbReference>
<organism evidence="3 4">
    <name type="scientific">Neisseria bacilliformis ATCC BAA-1200</name>
    <dbReference type="NCBI Taxonomy" id="888742"/>
    <lineage>
        <taxon>Bacteria</taxon>
        <taxon>Pseudomonadati</taxon>
        <taxon>Pseudomonadota</taxon>
        <taxon>Betaproteobacteria</taxon>
        <taxon>Neisseriales</taxon>
        <taxon>Neisseriaceae</taxon>
        <taxon>Neisseria</taxon>
    </lineage>
</organism>
<accession>F2BG45</accession>
<evidence type="ECO:0000313" key="3">
    <source>
        <dbReference type="EMBL" id="EGF07166.1"/>
    </source>
</evidence>
<dbReference type="NCBIfam" id="NF008528">
    <property type="entry name" value="PRK11463.1-2"/>
    <property type="match status" value="1"/>
</dbReference>
<comment type="caution">
    <text evidence="3">The sequence shown here is derived from an EMBL/GenBank/DDBJ whole genome shotgun (WGS) entry which is preliminary data.</text>
</comment>
<dbReference type="GO" id="GO:0016020">
    <property type="term" value="C:membrane"/>
    <property type="evidence" value="ECO:0007669"/>
    <property type="project" value="InterPro"/>
</dbReference>
<keyword evidence="4" id="KW-1185">Reference proteome</keyword>
<dbReference type="STRING" id="267212.GCA_001063965_00940"/>
<dbReference type="Proteomes" id="UP000004105">
    <property type="component" value="Unassembled WGS sequence"/>
</dbReference>
<dbReference type="InterPro" id="IPR007313">
    <property type="entry name" value="FxsA"/>
</dbReference>
<sequence>MRYFGIGFLVFGALEILSLVQVGARIGAFGTLALIILSAMAGSFMLRRFGLSGVLLAAAAVRGGGQVSAYQLLWPVRYAVAALLLISPGFFSTLLAVLLMLPFKGGRPVETAGTDGGAASFGGFSQTRPQEDDIIEGDFYTVDGKQQRPSENGAPRRIEDHRGR</sequence>
<gene>
    <name evidence="3" type="ORF">HMPREF9123_2702</name>
</gene>
<dbReference type="OrthoDB" id="8607010at2"/>